<protein>
    <recommendedName>
        <fullName evidence="3">PLAT domain-containing protein</fullName>
    </recommendedName>
</protein>
<dbReference type="Gene3D" id="2.60.120.260">
    <property type="entry name" value="Galactose-binding domain-like"/>
    <property type="match status" value="1"/>
</dbReference>
<keyword evidence="2" id="KW-1185">Reference proteome</keyword>
<organism evidence="1 2">
    <name type="scientific">Peronospora destructor</name>
    <dbReference type="NCBI Taxonomy" id="86335"/>
    <lineage>
        <taxon>Eukaryota</taxon>
        <taxon>Sar</taxon>
        <taxon>Stramenopiles</taxon>
        <taxon>Oomycota</taxon>
        <taxon>Peronosporomycetes</taxon>
        <taxon>Peronosporales</taxon>
        <taxon>Peronosporaceae</taxon>
        <taxon>Peronospora</taxon>
    </lineage>
</organism>
<dbReference type="AlphaFoldDB" id="A0AAV0T2I0"/>
<gene>
    <name evidence="1" type="ORF">PDE001_LOCUS830</name>
</gene>
<sequence length="73" mass="7671">MTPPTLDEVEVTTGLASATHGVRVSFATDAWFAPSAEVNYVKLDMFPDGGISRLCLIGNKKDAAAPAQDGEAF</sequence>
<evidence type="ECO:0000313" key="1">
    <source>
        <dbReference type="EMBL" id="CAI5712657.1"/>
    </source>
</evidence>
<evidence type="ECO:0008006" key="3">
    <source>
        <dbReference type="Google" id="ProtNLM"/>
    </source>
</evidence>
<dbReference type="EMBL" id="CANTFM010000125">
    <property type="protein sequence ID" value="CAI5712657.1"/>
    <property type="molecule type" value="Genomic_DNA"/>
</dbReference>
<accession>A0AAV0T2I0</accession>
<reference evidence="1" key="1">
    <citation type="submission" date="2022-12" db="EMBL/GenBank/DDBJ databases">
        <authorList>
            <person name="Webb A."/>
        </authorList>
    </citation>
    <scope>NUCLEOTIDE SEQUENCE</scope>
    <source>
        <strain evidence="1">Pd1</strain>
    </source>
</reference>
<dbReference type="Proteomes" id="UP001162029">
    <property type="component" value="Unassembled WGS sequence"/>
</dbReference>
<proteinExistence type="predicted"/>
<comment type="caution">
    <text evidence="1">The sequence shown here is derived from an EMBL/GenBank/DDBJ whole genome shotgun (WGS) entry which is preliminary data.</text>
</comment>
<name>A0AAV0T2I0_9STRA</name>
<evidence type="ECO:0000313" key="2">
    <source>
        <dbReference type="Proteomes" id="UP001162029"/>
    </source>
</evidence>